<evidence type="ECO:0000256" key="1">
    <source>
        <dbReference type="ARBA" id="ARBA00004123"/>
    </source>
</evidence>
<reference evidence="6" key="1">
    <citation type="submission" date="2024-07" db="EMBL/GenBank/DDBJ databases">
        <title>Two chromosome-level genome assemblies of Korean endemic species Abeliophyllum distichum and Forsythia ovata (Oleaceae).</title>
        <authorList>
            <person name="Jang H."/>
        </authorList>
    </citation>
    <scope>NUCLEOTIDE SEQUENCE [LARGE SCALE GENOMIC DNA]</scope>
</reference>
<dbReference type="EMBL" id="JBFOLK010000002">
    <property type="protein sequence ID" value="KAL2534137.1"/>
    <property type="molecule type" value="Genomic_DNA"/>
</dbReference>
<comment type="similarity">
    <text evidence="2">Belongs to the CENP-C/MIF2 family.</text>
</comment>
<evidence type="ECO:0000256" key="3">
    <source>
        <dbReference type="ARBA" id="ARBA00023242"/>
    </source>
</evidence>
<dbReference type="AlphaFoldDB" id="A0ABD1V9Z0"/>
<feature type="region of interest" description="Disordered" evidence="4">
    <location>
        <begin position="335"/>
        <end position="359"/>
    </location>
</feature>
<organism evidence="5 6">
    <name type="scientific">Abeliophyllum distichum</name>
    <dbReference type="NCBI Taxonomy" id="126358"/>
    <lineage>
        <taxon>Eukaryota</taxon>
        <taxon>Viridiplantae</taxon>
        <taxon>Streptophyta</taxon>
        <taxon>Embryophyta</taxon>
        <taxon>Tracheophyta</taxon>
        <taxon>Spermatophyta</taxon>
        <taxon>Magnoliopsida</taxon>
        <taxon>eudicotyledons</taxon>
        <taxon>Gunneridae</taxon>
        <taxon>Pentapetalae</taxon>
        <taxon>asterids</taxon>
        <taxon>lamiids</taxon>
        <taxon>Lamiales</taxon>
        <taxon>Oleaceae</taxon>
        <taxon>Forsythieae</taxon>
        <taxon>Abeliophyllum</taxon>
    </lineage>
</organism>
<evidence type="ECO:0000313" key="6">
    <source>
        <dbReference type="Proteomes" id="UP001604336"/>
    </source>
</evidence>
<feature type="region of interest" description="Disordered" evidence="4">
    <location>
        <begin position="119"/>
        <end position="140"/>
    </location>
</feature>
<sequence>MASNSLISESVDPLQGLIGPSLFPRTIRASTNGPIPSDSKDLNSIHHFMKSLDLRSPAKVMNEAKRIVDGGVELLGSNLISFAETVDTSADIVIKGKDKPQERRQGLGLVRKRARFSLKPSASQPSVNLESTLDTDQLQDPDEYFDAYEKLEYAKKEIQRQQGGSMKDLNEYKPSTNTRHRRPGILGKSYSYKHRYSSVPSENDDMLTSSKETMETDILDAPNHDLLQKLNNSDPIQDVNLQDVELVGSISKTGNKVNDVLDELLSCNDEDLDGDGALNILQEVFQIKPLDLDGLCIPKHRDVRRIDFMASKESLLNPHKTSLVTNSLLKSVSGKPPFGQGQVAQNPTDSVASPTPPRSPFASLSLLKKRILQSNPLRDPFTPLNVDLSPNQNANPVQPIDKLRDQVDGQKESSMCSKKKARVEVEITEPAINMNIQKVNMGSLDCLPDQFVDENASGQNVESKITETTINMATQKLKTLSSDCLDQFVDDNACRQTAKPTIAGPTINMDMTKVKTGSSDCLPDQFVDENASRQSAKSTITEPTIMDTEMVKTGSSDTLPDQDENACRQSAKADICPDEEPRYNVEEETIGENLNGGQNIFDQSTCCALEDVVKDPSRRQQFDREQELEINQDKLQKAKREAGEKRLRKAHPLRKSLAESGTSFENGVRRSKRIRMRPLEYWKGERFLYGRLDESLKLVGVKYISPGKGDGMLKVKPLGVGMAKIPDPPRTRWIPDPNGAKNSRSVDPWGGSGRIFPIRRGSRGGSDRACPDPIRPV</sequence>
<evidence type="ECO:0000256" key="2">
    <source>
        <dbReference type="ARBA" id="ARBA00010291"/>
    </source>
</evidence>
<dbReference type="PANTHER" id="PTHR16684:SF11">
    <property type="entry name" value="CENTROMERE PROTEIN C"/>
    <property type="match status" value="1"/>
</dbReference>
<feature type="region of interest" description="Disordered" evidence="4">
    <location>
        <begin position="729"/>
        <end position="777"/>
    </location>
</feature>
<keyword evidence="3" id="KW-0539">Nucleus</keyword>
<comment type="caution">
    <text evidence="5">The sequence shown here is derived from an EMBL/GenBank/DDBJ whole genome shotgun (WGS) entry which is preliminary data.</text>
</comment>
<feature type="region of interest" description="Disordered" evidence="4">
    <location>
        <begin position="158"/>
        <end position="185"/>
    </location>
</feature>
<proteinExistence type="inferred from homology"/>
<dbReference type="PANTHER" id="PTHR16684">
    <property type="entry name" value="CENTROMERE PROTEIN C"/>
    <property type="match status" value="1"/>
</dbReference>
<feature type="compositionally biased region" description="Polar residues" evidence="4">
    <location>
        <begin position="120"/>
        <end position="136"/>
    </location>
</feature>
<keyword evidence="6" id="KW-1185">Reference proteome</keyword>
<dbReference type="Proteomes" id="UP001604336">
    <property type="component" value="Unassembled WGS sequence"/>
</dbReference>
<feature type="compositionally biased region" description="Polar residues" evidence="4">
    <location>
        <begin position="342"/>
        <end position="353"/>
    </location>
</feature>
<dbReference type="InterPro" id="IPR028386">
    <property type="entry name" value="CENP-C/Mif2/cnp3"/>
</dbReference>
<dbReference type="GO" id="GO:0005634">
    <property type="term" value="C:nucleus"/>
    <property type="evidence" value="ECO:0007669"/>
    <property type="project" value="UniProtKB-SubCell"/>
</dbReference>
<name>A0ABD1V9Z0_9LAMI</name>
<accession>A0ABD1V9Z0</accession>
<dbReference type="GO" id="GO:0000779">
    <property type="term" value="C:condensed chromosome, centromeric region"/>
    <property type="evidence" value="ECO:0007669"/>
    <property type="project" value="UniProtKB-ARBA"/>
</dbReference>
<gene>
    <name evidence="5" type="ORF">Adt_07488</name>
</gene>
<evidence type="ECO:0000313" key="5">
    <source>
        <dbReference type="EMBL" id="KAL2534137.1"/>
    </source>
</evidence>
<evidence type="ECO:0000256" key="4">
    <source>
        <dbReference type="SAM" id="MobiDB-lite"/>
    </source>
</evidence>
<protein>
    <submittedName>
        <fullName evidence="5">Centromere protein C</fullName>
    </submittedName>
</protein>
<comment type="subcellular location">
    <subcellularLocation>
        <location evidence="1">Nucleus</location>
    </subcellularLocation>
</comment>